<keyword evidence="5" id="KW-0694">RNA-binding</keyword>
<name>A0ABR2GQP9_9EUKA</name>
<keyword evidence="5" id="KW-0378">Hydrolase</keyword>
<dbReference type="HAMAP" id="MF_00518">
    <property type="entry name" value="Deacylase_Dtd"/>
    <property type="match status" value="1"/>
</dbReference>
<evidence type="ECO:0000256" key="5">
    <source>
        <dbReference type="RuleBase" id="RU003470"/>
    </source>
</evidence>
<comment type="similarity">
    <text evidence="1 5">Belongs to the DTD family.</text>
</comment>
<sequence length="151" mass="16515">MRLIIQRAPQGSVVVDGQTVGEEENGVVCLVGVHRDDKEEDLDWTVSKLLSFCLFDGDDGTPYKKSIVDVAGKILLVSQFTLYARLGSGRRPDFSRSMGNEGAGKVFQQFVDKVKAAYDSSRVQTGSFGAMMEVHILNDGPTTFTFDSANK</sequence>
<comment type="catalytic activity">
    <reaction evidence="3">
        <text>glycyl-tRNA(Ala) + H2O = tRNA(Ala) + glycine + H(+)</text>
        <dbReference type="Rhea" id="RHEA:53744"/>
        <dbReference type="Rhea" id="RHEA-COMP:9657"/>
        <dbReference type="Rhea" id="RHEA-COMP:13640"/>
        <dbReference type="ChEBI" id="CHEBI:15377"/>
        <dbReference type="ChEBI" id="CHEBI:15378"/>
        <dbReference type="ChEBI" id="CHEBI:57305"/>
        <dbReference type="ChEBI" id="CHEBI:78442"/>
        <dbReference type="ChEBI" id="CHEBI:78522"/>
        <dbReference type="EC" id="3.1.1.96"/>
    </reaction>
</comment>
<dbReference type="SUPFAM" id="SSF69500">
    <property type="entry name" value="DTD-like"/>
    <property type="match status" value="1"/>
</dbReference>
<keyword evidence="5" id="KW-0963">Cytoplasm</keyword>
<accession>A0ABR2GQP9</accession>
<dbReference type="EMBL" id="JAPFFF010000079">
    <property type="protein sequence ID" value="KAK8835565.1"/>
    <property type="molecule type" value="Genomic_DNA"/>
</dbReference>
<evidence type="ECO:0000313" key="7">
    <source>
        <dbReference type="Proteomes" id="UP001470230"/>
    </source>
</evidence>
<protein>
    <recommendedName>
        <fullName evidence="2 5">D-aminoacyl-tRNA deacylase</fullName>
        <ecNumber evidence="2 5">3.1.1.96</ecNumber>
    </recommendedName>
</protein>
<dbReference type="Gene3D" id="3.50.80.10">
    <property type="entry name" value="D-tyrosyl-tRNA(Tyr) deacylase"/>
    <property type="match status" value="1"/>
</dbReference>
<dbReference type="Proteomes" id="UP001470230">
    <property type="component" value="Unassembled WGS sequence"/>
</dbReference>
<evidence type="ECO:0000256" key="4">
    <source>
        <dbReference type="ARBA" id="ARBA00048018"/>
    </source>
</evidence>
<dbReference type="EC" id="3.1.1.96" evidence="2 5"/>
<comment type="subcellular location">
    <subcellularLocation>
        <location evidence="5">Cytoplasm</location>
    </subcellularLocation>
</comment>
<evidence type="ECO:0000256" key="2">
    <source>
        <dbReference type="ARBA" id="ARBA00013056"/>
    </source>
</evidence>
<evidence type="ECO:0000313" key="6">
    <source>
        <dbReference type="EMBL" id="KAK8835565.1"/>
    </source>
</evidence>
<dbReference type="PANTHER" id="PTHR10472:SF5">
    <property type="entry name" value="D-AMINOACYL-TRNA DEACYLASE 1"/>
    <property type="match status" value="1"/>
</dbReference>
<comment type="catalytic activity">
    <reaction evidence="4">
        <text>a D-aminoacyl-tRNA + H2O = a tRNA + a D-alpha-amino acid + H(+)</text>
        <dbReference type="Rhea" id="RHEA:13953"/>
        <dbReference type="Rhea" id="RHEA-COMP:10123"/>
        <dbReference type="Rhea" id="RHEA-COMP:10124"/>
        <dbReference type="ChEBI" id="CHEBI:15377"/>
        <dbReference type="ChEBI" id="CHEBI:15378"/>
        <dbReference type="ChEBI" id="CHEBI:59871"/>
        <dbReference type="ChEBI" id="CHEBI:78442"/>
        <dbReference type="ChEBI" id="CHEBI:79333"/>
        <dbReference type="EC" id="3.1.1.96"/>
    </reaction>
</comment>
<dbReference type="Pfam" id="PF02580">
    <property type="entry name" value="Tyr_Deacylase"/>
    <property type="match status" value="1"/>
</dbReference>
<dbReference type="InterPro" id="IPR023509">
    <property type="entry name" value="DTD-like_sf"/>
</dbReference>
<comment type="caution">
    <text evidence="6">The sequence shown here is derived from an EMBL/GenBank/DDBJ whole genome shotgun (WGS) entry which is preliminary data.</text>
</comment>
<reference evidence="6 7" key="1">
    <citation type="submission" date="2024-04" db="EMBL/GenBank/DDBJ databases">
        <title>Tritrichomonas musculus Genome.</title>
        <authorList>
            <person name="Alves-Ferreira E."/>
            <person name="Grigg M."/>
            <person name="Lorenzi H."/>
            <person name="Galac M."/>
        </authorList>
    </citation>
    <scope>NUCLEOTIDE SEQUENCE [LARGE SCALE GENOMIC DNA]</scope>
    <source>
        <strain evidence="6 7">EAF2021</strain>
    </source>
</reference>
<dbReference type="NCBIfam" id="TIGR00256">
    <property type="entry name" value="D-aminoacyl-tRNA deacylase"/>
    <property type="match status" value="1"/>
</dbReference>
<keyword evidence="5" id="KW-0820">tRNA-binding</keyword>
<evidence type="ECO:0000256" key="1">
    <source>
        <dbReference type="ARBA" id="ARBA00009673"/>
    </source>
</evidence>
<dbReference type="InterPro" id="IPR003732">
    <property type="entry name" value="Daa-tRNA_deacyls_DTD"/>
</dbReference>
<organism evidence="6 7">
    <name type="scientific">Tritrichomonas musculus</name>
    <dbReference type="NCBI Taxonomy" id="1915356"/>
    <lineage>
        <taxon>Eukaryota</taxon>
        <taxon>Metamonada</taxon>
        <taxon>Parabasalia</taxon>
        <taxon>Tritrichomonadida</taxon>
        <taxon>Tritrichomonadidae</taxon>
        <taxon>Tritrichomonas</taxon>
    </lineage>
</organism>
<gene>
    <name evidence="6" type="ORF">M9Y10_042451</name>
</gene>
<proteinExistence type="inferred from homology"/>
<evidence type="ECO:0000256" key="3">
    <source>
        <dbReference type="ARBA" id="ARBA00047676"/>
    </source>
</evidence>
<keyword evidence="7" id="KW-1185">Reference proteome</keyword>
<dbReference type="PANTHER" id="PTHR10472">
    <property type="entry name" value="D-TYROSYL-TRNA TYR DEACYLASE"/>
    <property type="match status" value="1"/>
</dbReference>